<evidence type="ECO:0000256" key="3">
    <source>
        <dbReference type="RuleBase" id="RU003345"/>
    </source>
</evidence>
<dbReference type="InterPro" id="IPR050740">
    <property type="entry name" value="Aldehyde_DH_Superfamily"/>
</dbReference>
<dbReference type="PANTHER" id="PTHR43353">
    <property type="entry name" value="SUCCINATE-SEMIALDEHYDE DEHYDROGENASE, MITOCHONDRIAL"/>
    <property type="match status" value="1"/>
</dbReference>
<dbReference type="GO" id="GO:0009450">
    <property type="term" value="P:gamma-aminobutyric acid catabolic process"/>
    <property type="evidence" value="ECO:0007669"/>
    <property type="project" value="TreeGrafter"/>
</dbReference>
<evidence type="ECO:0000256" key="1">
    <source>
        <dbReference type="ARBA" id="ARBA00023002"/>
    </source>
</evidence>
<dbReference type="KEGG" id="erz:ER308_13845"/>
<dbReference type="SUPFAM" id="SSF53720">
    <property type="entry name" value="ALDH-like"/>
    <property type="match status" value="1"/>
</dbReference>
<dbReference type="Proteomes" id="UP000291469">
    <property type="component" value="Chromosome"/>
</dbReference>
<dbReference type="AlphaFoldDB" id="A0A411YHF0"/>
<reference evidence="5 6" key="1">
    <citation type="submission" date="2019-01" db="EMBL/GenBank/DDBJ databases">
        <title>Egibacter rhizosphaerae EGI 80759T.</title>
        <authorList>
            <person name="Chen D.-D."/>
            <person name="Tian Y."/>
            <person name="Jiao J.-Y."/>
            <person name="Zhang X.-T."/>
            <person name="Zhang Y.-G."/>
            <person name="Zhang Y."/>
            <person name="Xiao M."/>
            <person name="Shu W.-S."/>
            <person name="Li W.-J."/>
        </authorList>
    </citation>
    <scope>NUCLEOTIDE SEQUENCE [LARGE SCALE GENOMIC DNA]</scope>
    <source>
        <strain evidence="5 6">EGI 80759</strain>
    </source>
</reference>
<dbReference type="InterPro" id="IPR016162">
    <property type="entry name" value="Ald_DH_N"/>
</dbReference>
<dbReference type="Gene3D" id="3.40.605.10">
    <property type="entry name" value="Aldehyde Dehydrogenase, Chain A, domain 1"/>
    <property type="match status" value="1"/>
</dbReference>
<feature type="active site" evidence="2">
    <location>
        <position position="266"/>
    </location>
</feature>
<accession>A0A411YHF0</accession>
<evidence type="ECO:0000259" key="4">
    <source>
        <dbReference type="Pfam" id="PF00171"/>
    </source>
</evidence>
<dbReference type="InterPro" id="IPR016163">
    <property type="entry name" value="Ald_DH_C"/>
</dbReference>
<protein>
    <submittedName>
        <fullName evidence="5">Aldehyde dehydrogenase family protein</fullName>
    </submittedName>
</protein>
<dbReference type="Pfam" id="PF00171">
    <property type="entry name" value="Aldedh"/>
    <property type="match status" value="1"/>
</dbReference>
<dbReference type="InterPro" id="IPR016161">
    <property type="entry name" value="Ald_DH/histidinol_DH"/>
</dbReference>
<evidence type="ECO:0000256" key="2">
    <source>
        <dbReference type="PROSITE-ProRule" id="PRU10007"/>
    </source>
</evidence>
<dbReference type="EMBL" id="CP036402">
    <property type="protein sequence ID" value="QBI20539.1"/>
    <property type="molecule type" value="Genomic_DNA"/>
</dbReference>
<keyword evidence="1 3" id="KW-0560">Oxidoreductase</keyword>
<dbReference type="OrthoDB" id="6882680at2"/>
<proteinExistence type="inferred from homology"/>
<evidence type="ECO:0000313" key="6">
    <source>
        <dbReference type="Proteomes" id="UP000291469"/>
    </source>
</evidence>
<comment type="similarity">
    <text evidence="3">Belongs to the aldehyde dehydrogenase family.</text>
</comment>
<dbReference type="Gene3D" id="3.40.309.10">
    <property type="entry name" value="Aldehyde Dehydrogenase, Chain A, domain 2"/>
    <property type="match status" value="1"/>
</dbReference>
<gene>
    <name evidence="5" type="ORF">ER308_13845</name>
</gene>
<dbReference type="GO" id="GO:0004777">
    <property type="term" value="F:succinate-semialdehyde dehydrogenase (NAD+) activity"/>
    <property type="evidence" value="ECO:0007669"/>
    <property type="project" value="TreeGrafter"/>
</dbReference>
<keyword evidence="6" id="KW-1185">Reference proteome</keyword>
<dbReference type="InterPro" id="IPR015590">
    <property type="entry name" value="Aldehyde_DH_dom"/>
</dbReference>
<name>A0A411YHF0_9ACTN</name>
<feature type="domain" description="Aldehyde dehydrogenase" evidence="4">
    <location>
        <begin position="37"/>
        <end position="487"/>
    </location>
</feature>
<dbReference type="InterPro" id="IPR029510">
    <property type="entry name" value="Ald_DH_CS_GLU"/>
</dbReference>
<evidence type="ECO:0000313" key="5">
    <source>
        <dbReference type="EMBL" id="QBI20539.1"/>
    </source>
</evidence>
<organism evidence="5 6">
    <name type="scientific">Egibacter rhizosphaerae</name>
    <dbReference type="NCBI Taxonomy" id="1670831"/>
    <lineage>
        <taxon>Bacteria</taxon>
        <taxon>Bacillati</taxon>
        <taxon>Actinomycetota</taxon>
        <taxon>Nitriliruptoria</taxon>
        <taxon>Egibacterales</taxon>
        <taxon>Egibacteraceae</taxon>
        <taxon>Egibacter</taxon>
    </lineage>
</organism>
<dbReference type="PANTHER" id="PTHR43353:SF5">
    <property type="entry name" value="SUCCINATE-SEMIALDEHYDE DEHYDROGENASE, MITOCHONDRIAL"/>
    <property type="match status" value="1"/>
</dbReference>
<sequence>MVTVPDHADETVGELVGVAEAGALIDGRLERPMYAGTFPVDAPGLSKTVAEVPDCEPDQAGRALSAAVGAQPGWEAESVQARAALVAGLRDRIAARRGLYAAAIALESGKVRGNADKEVDVALATLAELLEVHEQAVRPEEGRYRSDPDLEVGLAPVGPSLLITPWNFPLSLPIRKVASSLLAGCPFILKPAEETPMTAALIGQDLDAAGMPAGVGAVLPTAQPAAVVESLMARPSLRKVSFTGSVEVGRVMVRNSAEHFQRVSLELGGNAAVVIGRIDDLEQCLTDVLAGKLANSGQACISPNRLYIVRDQMSDAIDILRGKLDEVAVGWDLRDDRFQVGPLINLAAAKKIQDLLGHARAAGASVLQPAGSSELGENYVLPAIVTNADESWPVVEEEIFGPVLPLLPYDRVDEAVAAANRTDYGLAHYIYSDDPREADNLSSLLEAGMVGVNRPSVSDPRIPFGGIKHSGYGRENGIDGIREFMTPRSRIGRGFRVS</sequence>
<dbReference type="PROSITE" id="PS00687">
    <property type="entry name" value="ALDEHYDE_DEHYDR_GLU"/>
    <property type="match status" value="1"/>
</dbReference>